<dbReference type="KEGG" id="sdr:SCD_n02196"/>
<dbReference type="RefSeq" id="WP_009205202.1">
    <property type="nucleotide sequence ID" value="NC_022357.1"/>
</dbReference>
<gene>
    <name evidence="6" type="primary">xseB</name>
    <name evidence="7" type="ORF">SCD_n02196</name>
</gene>
<dbReference type="eggNOG" id="COG1722">
    <property type="taxonomic scope" value="Bacteria"/>
</dbReference>
<evidence type="ECO:0000256" key="4">
    <source>
        <dbReference type="ARBA" id="ARBA00022801"/>
    </source>
</evidence>
<evidence type="ECO:0000313" key="8">
    <source>
        <dbReference type="Proteomes" id="UP000015559"/>
    </source>
</evidence>
<dbReference type="PIRSF" id="PIRSF006488">
    <property type="entry name" value="Exonuc_VII_S"/>
    <property type="match status" value="1"/>
</dbReference>
<dbReference type="SUPFAM" id="SSF116842">
    <property type="entry name" value="XseB-like"/>
    <property type="match status" value="1"/>
</dbReference>
<comment type="catalytic activity">
    <reaction evidence="6">
        <text>Exonucleolytic cleavage in either 5'- to 3'- or 3'- to 5'-direction to yield nucleoside 5'-phosphates.</text>
        <dbReference type="EC" id="3.1.11.6"/>
    </reaction>
</comment>
<comment type="similarity">
    <text evidence="1 6">Belongs to the XseB family.</text>
</comment>
<dbReference type="EC" id="3.1.11.6" evidence="6"/>
<dbReference type="OrthoDB" id="287668at2"/>
<dbReference type="InterPro" id="IPR037004">
    <property type="entry name" value="Exonuc_VII_ssu_sf"/>
</dbReference>
<dbReference type="GO" id="GO:0006308">
    <property type="term" value="P:DNA catabolic process"/>
    <property type="evidence" value="ECO:0007669"/>
    <property type="project" value="UniProtKB-UniRule"/>
</dbReference>
<dbReference type="GO" id="GO:0005829">
    <property type="term" value="C:cytosol"/>
    <property type="evidence" value="ECO:0007669"/>
    <property type="project" value="TreeGrafter"/>
</dbReference>
<comment type="subcellular location">
    <subcellularLocation>
        <location evidence="6">Cytoplasm</location>
    </subcellularLocation>
</comment>
<keyword evidence="3 6" id="KW-0540">Nuclease</keyword>
<protein>
    <recommendedName>
        <fullName evidence="6">Exodeoxyribonuclease 7 small subunit</fullName>
        <ecNumber evidence="6">3.1.11.6</ecNumber>
    </recommendedName>
    <alternativeName>
        <fullName evidence="6">Exodeoxyribonuclease VII small subunit</fullName>
        <shortName evidence="6">Exonuclease VII small subunit</shortName>
    </alternativeName>
</protein>
<sequence>MSKASKSPTFESALAELENIVATMEAGQLPLEQLLSAYKRGAELLQFCQQALQDAQQQVRILEAGSLQNFVSDADKASADND</sequence>
<dbReference type="GO" id="GO:0009318">
    <property type="term" value="C:exodeoxyribonuclease VII complex"/>
    <property type="evidence" value="ECO:0007669"/>
    <property type="project" value="UniProtKB-UniRule"/>
</dbReference>
<organism evidence="7 8">
    <name type="scientific">Sulfuricella denitrificans (strain DSM 22764 / NBRC 105220 / skB26)</name>
    <dbReference type="NCBI Taxonomy" id="1163617"/>
    <lineage>
        <taxon>Bacteria</taxon>
        <taxon>Pseudomonadati</taxon>
        <taxon>Pseudomonadota</taxon>
        <taxon>Betaproteobacteria</taxon>
        <taxon>Nitrosomonadales</taxon>
        <taxon>Sulfuricellaceae</taxon>
        <taxon>Sulfuricella</taxon>
    </lineage>
</organism>
<comment type="function">
    <text evidence="6">Bidirectionally degrades single-stranded DNA into large acid-insoluble oligonucleotides, which are then degraded further into small acid-soluble oligonucleotides.</text>
</comment>
<accession>S6AAK2</accession>
<dbReference type="PANTHER" id="PTHR34137:SF1">
    <property type="entry name" value="EXODEOXYRIBONUCLEASE 7 SMALL SUBUNIT"/>
    <property type="match status" value="1"/>
</dbReference>
<keyword evidence="8" id="KW-1185">Reference proteome</keyword>
<keyword evidence="2 6" id="KW-0963">Cytoplasm</keyword>
<dbReference type="Proteomes" id="UP000015559">
    <property type="component" value="Chromosome"/>
</dbReference>
<evidence type="ECO:0000256" key="5">
    <source>
        <dbReference type="ARBA" id="ARBA00022839"/>
    </source>
</evidence>
<dbReference type="PANTHER" id="PTHR34137">
    <property type="entry name" value="EXODEOXYRIBONUCLEASE 7 SMALL SUBUNIT"/>
    <property type="match status" value="1"/>
</dbReference>
<dbReference type="InterPro" id="IPR003761">
    <property type="entry name" value="Exonuc_VII_S"/>
</dbReference>
<dbReference type="GO" id="GO:0008855">
    <property type="term" value="F:exodeoxyribonuclease VII activity"/>
    <property type="evidence" value="ECO:0007669"/>
    <property type="project" value="UniProtKB-UniRule"/>
</dbReference>
<dbReference type="NCBIfam" id="NF002141">
    <property type="entry name" value="PRK00977.1-5"/>
    <property type="match status" value="1"/>
</dbReference>
<evidence type="ECO:0000256" key="1">
    <source>
        <dbReference type="ARBA" id="ARBA00009998"/>
    </source>
</evidence>
<dbReference type="Gene3D" id="1.10.287.1040">
    <property type="entry name" value="Exonuclease VII, small subunit"/>
    <property type="match status" value="1"/>
</dbReference>
<dbReference type="EMBL" id="AP013066">
    <property type="protein sequence ID" value="BAN36005.1"/>
    <property type="molecule type" value="Genomic_DNA"/>
</dbReference>
<dbReference type="HAMAP" id="MF_00337">
    <property type="entry name" value="Exonuc_7_S"/>
    <property type="match status" value="1"/>
</dbReference>
<evidence type="ECO:0000256" key="6">
    <source>
        <dbReference type="HAMAP-Rule" id="MF_00337"/>
    </source>
</evidence>
<dbReference type="AlphaFoldDB" id="S6AAK2"/>
<reference evidence="7 8" key="1">
    <citation type="journal article" date="2012" name="Appl. Environ. Microbiol.">
        <title>Draft genome sequence of a psychrotolerant sulfur-oxidizing bacterium, Sulfuricella denitrificans skB26, and proteomic insights into cold adaptation.</title>
        <authorList>
            <person name="Watanabe T."/>
            <person name="Kojima H."/>
            <person name="Fukui M."/>
        </authorList>
    </citation>
    <scope>NUCLEOTIDE SEQUENCE [LARGE SCALE GENOMIC DNA]</scope>
    <source>
        <strain evidence="8">skB26</strain>
    </source>
</reference>
<comment type="subunit">
    <text evidence="6">Heterooligomer composed of large and small subunits.</text>
</comment>
<evidence type="ECO:0000256" key="3">
    <source>
        <dbReference type="ARBA" id="ARBA00022722"/>
    </source>
</evidence>
<dbReference type="NCBIfam" id="TIGR01280">
    <property type="entry name" value="xseB"/>
    <property type="match status" value="1"/>
</dbReference>
<proteinExistence type="inferred from homology"/>
<keyword evidence="5 6" id="KW-0269">Exonuclease</keyword>
<name>S6AAK2_SULDS</name>
<dbReference type="STRING" id="1163617.SCD_n02196"/>
<dbReference type="HOGENOM" id="CLU_145918_2_0_4"/>
<evidence type="ECO:0000313" key="7">
    <source>
        <dbReference type="EMBL" id="BAN36005.1"/>
    </source>
</evidence>
<keyword evidence="4 6" id="KW-0378">Hydrolase</keyword>
<evidence type="ECO:0000256" key="2">
    <source>
        <dbReference type="ARBA" id="ARBA00022490"/>
    </source>
</evidence>
<dbReference type="Pfam" id="PF02609">
    <property type="entry name" value="Exonuc_VII_S"/>
    <property type="match status" value="1"/>
</dbReference>